<comment type="caution">
    <text evidence="1">The sequence shown here is derived from an EMBL/GenBank/DDBJ whole genome shotgun (WGS) entry which is preliminary data.</text>
</comment>
<organism evidence="1 2">
    <name type="scientific">Tothia fuscella</name>
    <dbReference type="NCBI Taxonomy" id="1048955"/>
    <lineage>
        <taxon>Eukaryota</taxon>
        <taxon>Fungi</taxon>
        <taxon>Dikarya</taxon>
        <taxon>Ascomycota</taxon>
        <taxon>Pezizomycotina</taxon>
        <taxon>Dothideomycetes</taxon>
        <taxon>Pleosporomycetidae</taxon>
        <taxon>Venturiales</taxon>
        <taxon>Cylindrosympodiaceae</taxon>
        <taxon>Tothia</taxon>
    </lineage>
</organism>
<sequence length="104" mass="11768">MTSSTQYSNNNDNMNSVPIEVIPNTILLSDTIESADYYHEFFLVSPSQTKHIYNFLHSRPRSQGWLSLGFHAIFINYCIQIADSHFHAEATIPSGTAKIVCDML</sequence>
<evidence type="ECO:0000313" key="1">
    <source>
        <dbReference type="EMBL" id="KAF2434133.1"/>
    </source>
</evidence>
<dbReference type="AlphaFoldDB" id="A0A9P4NZJ7"/>
<evidence type="ECO:0000313" key="2">
    <source>
        <dbReference type="Proteomes" id="UP000800235"/>
    </source>
</evidence>
<protein>
    <submittedName>
        <fullName evidence="1">Uncharacterized protein</fullName>
    </submittedName>
</protein>
<reference evidence="1" key="1">
    <citation type="journal article" date="2020" name="Stud. Mycol.">
        <title>101 Dothideomycetes genomes: a test case for predicting lifestyles and emergence of pathogens.</title>
        <authorList>
            <person name="Haridas S."/>
            <person name="Albert R."/>
            <person name="Binder M."/>
            <person name="Bloem J."/>
            <person name="Labutti K."/>
            <person name="Salamov A."/>
            <person name="Andreopoulos B."/>
            <person name="Baker S."/>
            <person name="Barry K."/>
            <person name="Bills G."/>
            <person name="Bluhm B."/>
            <person name="Cannon C."/>
            <person name="Castanera R."/>
            <person name="Culley D."/>
            <person name="Daum C."/>
            <person name="Ezra D."/>
            <person name="Gonzalez J."/>
            <person name="Henrissat B."/>
            <person name="Kuo A."/>
            <person name="Liang C."/>
            <person name="Lipzen A."/>
            <person name="Lutzoni F."/>
            <person name="Magnuson J."/>
            <person name="Mondo S."/>
            <person name="Nolan M."/>
            <person name="Ohm R."/>
            <person name="Pangilinan J."/>
            <person name="Park H.-J."/>
            <person name="Ramirez L."/>
            <person name="Alfaro M."/>
            <person name="Sun H."/>
            <person name="Tritt A."/>
            <person name="Yoshinaga Y."/>
            <person name="Zwiers L.-H."/>
            <person name="Turgeon B."/>
            <person name="Goodwin S."/>
            <person name="Spatafora J."/>
            <person name="Crous P."/>
            <person name="Grigoriev I."/>
        </authorList>
    </citation>
    <scope>NUCLEOTIDE SEQUENCE</scope>
    <source>
        <strain evidence="1">CBS 130266</strain>
    </source>
</reference>
<gene>
    <name evidence="1" type="ORF">EJ08DRAFT_646592</name>
</gene>
<accession>A0A9P4NZJ7</accession>
<proteinExistence type="predicted"/>
<dbReference type="Proteomes" id="UP000800235">
    <property type="component" value="Unassembled WGS sequence"/>
</dbReference>
<dbReference type="EMBL" id="MU007017">
    <property type="protein sequence ID" value="KAF2434133.1"/>
    <property type="molecule type" value="Genomic_DNA"/>
</dbReference>
<keyword evidence="2" id="KW-1185">Reference proteome</keyword>
<name>A0A9P4NZJ7_9PEZI</name>